<evidence type="ECO:0000256" key="9">
    <source>
        <dbReference type="ARBA" id="ARBA00023170"/>
    </source>
</evidence>
<dbReference type="Proteomes" id="UP001165740">
    <property type="component" value="Chromosome 16"/>
</dbReference>
<dbReference type="GO" id="GO:0001653">
    <property type="term" value="F:peptide receptor activity"/>
    <property type="evidence" value="ECO:0007669"/>
    <property type="project" value="TreeGrafter"/>
</dbReference>
<dbReference type="InterPro" id="IPR001245">
    <property type="entry name" value="Ser-Thr/Tyr_kinase_cat_dom"/>
</dbReference>
<dbReference type="GO" id="GO:0007168">
    <property type="term" value="P:receptor guanylyl cyclase signaling pathway"/>
    <property type="evidence" value="ECO:0007669"/>
    <property type="project" value="TreeGrafter"/>
</dbReference>
<keyword evidence="12 14" id="KW-0141">cGMP biosynthesis</keyword>
<feature type="domain" description="Protein kinase" evidence="17">
    <location>
        <begin position="501"/>
        <end position="776"/>
    </location>
</feature>
<proteinExistence type="inferred from homology"/>
<dbReference type="CDD" id="cd06352">
    <property type="entry name" value="PBP1_NPR_GC-like"/>
    <property type="match status" value="1"/>
</dbReference>
<feature type="signal peptide" evidence="16">
    <location>
        <begin position="1"/>
        <end position="17"/>
    </location>
</feature>
<dbReference type="GeneID" id="106052431"/>
<evidence type="ECO:0000256" key="8">
    <source>
        <dbReference type="ARBA" id="ARBA00023136"/>
    </source>
</evidence>
<dbReference type="RefSeq" id="XP_055870516.1">
    <property type="nucleotide sequence ID" value="XM_056014541.1"/>
</dbReference>
<feature type="chain" id="PRO_5040893528" description="Guanylate cyclase" evidence="16">
    <location>
        <begin position="18"/>
        <end position="1040"/>
    </location>
</feature>
<dbReference type="PRINTS" id="PR00255">
    <property type="entry name" value="NATPEPTIDER"/>
</dbReference>
<keyword evidence="8" id="KW-0472">Membrane</keyword>
<evidence type="ECO:0000313" key="20">
    <source>
        <dbReference type="RefSeq" id="XP_055870516.1"/>
    </source>
</evidence>
<dbReference type="PROSITE" id="PS50011">
    <property type="entry name" value="PROTEIN_KINASE_DOM"/>
    <property type="match status" value="1"/>
</dbReference>
<keyword evidence="11 13" id="KW-0456">Lyase</keyword>
<name>A0A9W2Z614_BIOGL</name>
<protein>
    <recommendedName>
        <fullName evidence="2 14">Guanylate cyclase</fullName>
        <ecNumber evidence="2 14">4.6.1.2</ecNumber>
    </recommendedName>
</protein>
<evidence type="ECO:0000256" key="1">
    <source>
        <dbReference type="ARBA" id="ARBA00004479"/>
    </source>
</evidence>
<dbReference type="PANTHER" id="PTHR11920">
    <property type="entry name" value="GUANYLYL CYCLASE"/>
    <property type="match status" value="1"/>
</dbReference>
<dbReference type="Gene3D" id="3.30.70.1230">
    <property type="entry name" value="Nucleotide cyclase"/>
    <property type="match status" value="1"/>
</dbReference>
<dbReference type="InterPro" id="IPR029787">
    <property type="entry name" value="Nucleotide_cyclase"/>
</dbReference>
<dbReference type="Gene3D" id="3.40.50.2300">
    <property type="match status" value="2"/>
</dbReference>
<evidence type="ECO:0000256" key="12">
    <source>
        <dbReference type="ARBA" id="ARBA00023293"/>
    </source>
</evidence>
<dbReference type="GO" id="GO:0005886">
    <property type="term" value="C:plasma membrane"/>
    <property type="evidence" value="ECO:0007669"/>
    <property type="project" value="TreeGrafter"/>
</dbReference>
<dbReference type="SUPFAM" id="SSF53822">
    <property type="entry name" value="Periplasmic binding protein-like I"/>
    <property type="match status" value="1"/>
</dbReference>
<keyword evidence="10" id="KW-0325">Glycoprotein</keyword>
<keyword evidence="19" id="KW-1185">Reference proteome</keyword>
<evidence type="ECO:0000256" key="14">
    <source>
        <dbReference type="RuleBase" id="RU003431"/>
    </source>
</evidence>
<dbReference type="AlphaFoldDB" id="A0A9W2Z614"/>
<dbReference type="InterPro" id="IPR050401">
    <property type="entry name" value="Cyclic_nucleotide_synthase"/>
</dbReference>
<sequence>MFWAVYVVDLLLTHTRAAPLFNVNVVVIGDDDDGNPAMPFSYQKSLPAVNMAQEMLASTYRDQINFNFMYNITQCSGDGTGALAADLHCKYDIGVFIGPGCSSALKVISQLSKSWNIALISPVGSSITDKTLYPLVTTLSPYTTVNNAKGLNAILRHFHWSTVAVIYDTEHSVGNLLKEDFILEFSTNRTNVYNTFALTASTYTNDSLHRLWDSAILTARVFMIFCRQPETRALLLSAYDLGYATSGQYVYFIQDTASQYPSSVLRTNDSSRDQDFLKSLGHALWPFVDKWRSENENFTTEVVQRSATDFNYFYNQSEVSPYVSCYYDAVMMFATVLNETLYEEGNPMNGTALTHKMWNRTFPGVNVPVRINQRGYRESDLTFAFYNMSTGVLTPALIWKYDTDTVDLEVSVTLPWPYNYGVRPVDVPVCGFSNEYCSSKPLSGTVTGIIAGFLGSVSLAGVLVTAFLFRAWKKQYEKDLWWWRIHSTELSSTSVSAESSFYFKSSLKSLACSTLTEVTSDSSNFSIWKGQLVRLRKLPVKYVHVTRMCLTEFKMLRELNHTNILLVHGACLEDNLKVLVTEPCSKGSLEDLVGSTEVVLDTHFKFSLCTDVINGLCYIHDSPIKCHGRLTSEVCLIDNRFSVKLADYGLPTLYSGCHVDVTSQEYKHECLWKAPEVLRSGSACLGSREADIYSFAIILQEVLTKDSPYSVESAFMTTDEIIHKVIVGGEQPFRPSIDLPNTMVAMKSLIESCWAEDPKQRPPSRSVKLSIKKIAISMGETGHLLDNLMKRMESYATNLEKMVDEKTRALKEEKKKSEELLDQILPRSVADCLKAGHRVEPQAYECVTIYFSDIVGFTILSGKSTPLEVVDLLNDLYSCFDSTIEAYDVYKVETIGDAYMVVSGLPHRNGNLHVMYIAKMAINVLANIREFKIRHLPDERLQIRIGLHSGPVCTGVVGLKMPRYCLFGDTVNVASRMESYGKAMRIHVSPSCKALLDHFGTFSTRPRGRITIKGKGEMFTYWLEPITPLDSKVIVNSEED</sequence>
<dbReference type="InterPro" id="IPR028082">
    <property type="entry name" value="Peripla_BP_I"/>
</dbReference>
<evidence type="ECO:0000256" key="7">
    <source>
        <dbReference type="ARBA" id="ARBA00023134"/>
    </source>
</evidence>
<evidence type="ECO:0000256" key="2">
    <source>
        <dbReference type="ARBA" id="ARBA00012202"/>
    </source>
</evidence>
<dbReference type="InterPro" id="IPR001170">
    <property type="entry name" value="ANPR/GUC"/>
</dbReference>
<dbReference type="FunFam" id="3.30.70.1230:FF:000004">
    <property type="entry name" value="Guanylate cyclase"/>
    <property type="match status" value="1"/>
</dbReference>
<dbReference type="CDD" id="cd07302">
    <property type="entry name" value="CHD"/>
    <property type="match status" value="1"/>
</dbReference>
<evidence type="ECO:0000256" key="4">
    <source>
        <dbReference type="ARBA" id="ARBA00022729"/>
    </source>
</evidence>
<keyword evidence="5" id="KW-0547">Nucleotide-binding</keyword>
<dbReference type="GO" id="GO:0005524">
    <property type="term" value="F:ATP binding"/>
    <property type="evidence" value="ECO:0007669"/>
    <property type="project" value="InterPro"/>
</dbReference>
<dbReference type="GO" id="GO:0004672">
    <property type="term" value="F:protein kinase activity"/>
    <property type="evidence" value="ECO:0007669"/>
    <property type="project" value="InterPro"/>
</dbReference>
<dbReference type="PROSITE" id="PS50125">
    <property type="entry name" value="GUANYLATE_CYCLASE_2"/>
    <property type="match status" value="1"/>
</dbReference>
<comment type="subcellular location">
    <subcellularLocation>
        <location evidence="1">Membrane</location>
        <topology evidence="1">Single-pass type I membrane protein</topology>
    </subcellularLocation>
</comment>
<evidence type="ECO:0000256" key="3">
    <source>
        <dbReference type="ARBA" id="ARBA00022692"/>
    </source>
</evidence>
<feature type="domain" description="Guanylate cyclase" evidence="18">
    <location>
        <begin position="848"/>
        <end position="978"/>
    </location>
</feature>
<organism evidence="19 20">
    <name type="scientific">Biomphalaria glabrata</name>
    <name type="common">Bloodfluke planorb</name>
    <name type="synonym">Freshwater snail</name>
    <dbReference type="NCBI Taxonomy" id="6526"/>
    <lineage>
        <taxon>Eukaryota</taxon>
        <taxon>Metazoa</taxon>
        <taxon>Spiralia</taxon>
        <taxon>Lophotrochozoa</taxon>
        <taxon>Mollusca</taxon>
        <taxon>Gastropoda</taxon>
        <taxon>Heterobranchia</taxon>
        <taxon>Euthyneura</taxon>
        <taxon>Panpulmonata</taxon>
        <taxon>Hygrophila</taxon>
        <taxon>Lymnaeoidea</taxon>
        <taxon>Planorbidae</taxon>
        <taxon>Biomphalaria</taxon>
    </lineage>
</organism>
<dbReference type="SUPFAM" id="SSF55073">
    <property type="entry name" value="Nucleotide cyclase"/>
    <property type="match status" value="1"/>
</dbReference>
<dbReference type="InterPro" id="IPR001828">
    <property type="entry name" value="ANF_lig-bd_rcpt"/>
</dbReference>
<dbReference type="PROSITE" id="PS00452">
    <property type="entry name" value="GUANYLATE_CYCLASE_1"/>
    <property type="match status" value="1"/>
</dbReference>
<comment type="catalytic activity">
    <reaction evidence="14">
        <text>GTP = 3',5'-cyclic GMP + diphosphate</text>
        <dbReference type="Rhea" id="RHEA:13665"/>
        <dbReference type="ChEBI" id="CHEBI:33019"/>
        <dbReference type="ChEBI" id="CHEBI:37565"/>
        <dbReference type="ChEBI" id="CHEBI:57746"/>
        <dbReference type="EC" id="4.6.1.2"/>
    </reaction>
</comment>
<keyword evidence="6" id="KW-1133">Transmembrane helix</keyword>
<dbReference type="SMART" id="SM00044">
    <property type="entry name" value="CYCc"/>
    <property type="match status" value="1"/>
</dbReference>
<accession>A0A9W2Z614</accession>
<keyword evidence="15" id="KW-0175">Coiled coil</keyword>
<dbReference type="OMA" id="MHEEPAN"/>
<evidence type="ECO:0000256" key="6">
    <source>
        <dbReference type="ARBA" id="ARBA00022989"/>
    </source>
</evidence>
<dbReference type="OrthoDB" id="60033at2759"/>
<gene>
    <name evidence="20" type="primary">LOC106052431</name>
</gene>
<dbReference type="Pfam" id="PF07714">
    <property type="entry name" value="PK_Tyr_Ser-Thr"/>
    <property type="match status" value="1"/>
</dbReference>
<evidence type="ECO:0000313" key="19">
    <source>
        <dbReference type="Proteomes" id="UP001165740"/>
    </source>
</evidence>
<dbReference type="Pfam" id="PF00211">
    <property type="entry name" value="Guanylate_cyc"/>
    <property type="match status" value="1"/>
</dbReference>
<dbReference type="GO" id="GO:0005525">
    <property type="term" value="F:GTP binding"/>
    <property type="evidence" value="ECO:0007669"/>
    <property type="project" value="UniProtKB-KW"/>
</dbReference>
<dbReference type="Pfam" id="PF01094">
    <property type="entry name" value="ANF_receptor"/>
    <property type="match status" value="1"/>
</dbReference>
<evidence type="ECO:0000256" key="11">
    <source>
        <dbReference type="ARBA" id="ARBA00023239"/>
    </source>
</evidence>
<dbReference type="PANTHER" id="PTHR11920:SF335">
    <property type="entry name" value="GUANYLATE CYCLASE"/>
    <property type="match status" value="1"/>
</dbReference>
<dbReference type="SUPFAM" id="SSF56112">
    <property type="entry name" value="Protein kinase-like (PK-like)"/>
    <property type="match status" value="1"/>
</dbReference>
<dbReference type="InterPro" id="IPR018297">
    <property type="entry name" value="A/G_cyclase_CS"/>
</dbReference>
<dbReference type="InterPro" id="IPR001054">
    <property type="entry name" value="A/G_cyclase"/>
</dbReference>
<evidence type="ECO:0000256" key="13">
    <source>
        <dbReference type="RuleBase" id="RU000405"/>
    </source>
</evidence>
<dbReference type="InterPro" id="IPR011009">
    <property type="entry name" value="Kinase-like_dom_sf"/>
</dbReference>
<evidence type="ECO:0000256" key="16">
    <source>
        <dbReference type="SAM" id="SignalP"/>
    </source>
</evidence>
<keyword evidence="7" id="KW-0342">GTP-binding</keyword>
<evidence type="ECO:0000259" key="18">
    <source>
        <dbReference type="PROSITE" id="PS50125"/>
    </source>
</evidence>
<evidence type="ECO:0000256" key="5">
    <source>
        <dbReference type="ARBA" id="ARBA00022741"/>
    </source>
</evidence>
<dbReference type="GO" id="GO:0004016">
    <property type="term" value="F:adenylate cyclase activity"/>
    <property type="evidence" value="ECO:0007669"/>
    <property type="project" value="TreeGrafter"/>
</dbReference>
<dbReference type="InterPro" id="IPR000719">
    <property type="entry name" value="Prot_kinase_dom"/>
</dbReference>
<dbReference type="GO" id="GO:0035556">
    <property type="term" value="P:intracellular signal transduction"/>
    <property type="evidence" value="ECO:0007669"/>
    <property type="project" value="InterPro"/>
</dbReference>
<dbReference type="Gene3D" id="1.10.510.10">
    <property type="entry name" value="Transferase(Phosphotransferase) domain 1"/>
    <property type="match status" value="1"/>
</dbReference>
<evidence type="ECO:0000259" key="17">
    <source>
        <dbReference type="PROSITE" id="PS50011"/>
    </source>
</evidence>
<dbReference type="GO" id="GO:0004383">
    <property type="term" value="F:guanylate cyclase activity"/>
    <property type="evidence" value="ECO:0007669"/>
    <property type="project" value="UniProtKB-EC"/>
</dbReference>
<evidence type="ECO:0000256" key="15">
    <source>
        <dbReference type="SAM" id="Coils"/>
    </source>
</evidence>
<comment type="similarity">
    <text evidence="13">Belongs to the adenylyl cyclase class-4/guanylyl cyclase family.</text>
</comment>
<dbReference type="EC" id="4.6.1.2" evidence="2 14"/>
<feature type="coiled-coil region" evidence="15">
    <location>
        <begin position="785"/>
        <end position="823"/>
    </location>
</feature>
<evidence type="ECO:0000256" key="10">
    <source>
        <dbReference type="ARBA" id="ARBA00023180"/>
    </source>
</evidence>
<reference evidence="20" key="1">
    <citation type="submission" date="2025-08" db="UniProtKB">
        <authorList>
            <consortium name="RefSeq"/>
        </authorList>
    </citation>
    <scope>IDENTIFICATION</scope>
</reference>
<keyword evidence="9" id="KW-0675">Receptor</keyword>
<keyword evidence="4 16" id="KW-0732">Signal</keyword>
<keyword evidence="3" id="KW-0812">Transmembrane</keyword>